<keyword evidence="2 3" id="KW-0040">ANK repeat</keyword>
<dbReference type="Pfam" id="PF00023">
    <property type="entry name" value="Ank"/>
    <property type="match status" value="1"/>
</dbReference>
<dbReference type="PANTHER" id="PTHR24198:SF165">
    <property type="entry name" value="ANKYRIN REPEAT-CONTAINING PROTEIN-RELATED"/>
    <property type="match status" value="1"/>
</dbReference>
<sequence>MPGDGWEKCLKWYVRTNTNMEVGFESYFRLSYLWETLPSTRPEITQRTANLPLFALYKKTHGYPQDGDLAEAILTFYADVLNTSAFDEKLVLHWAVPAGSVEELSLADLAGLTSLLHLFEERLARASKEETKLQSPDGSTALLVACQFGNLQAARLLLSRGARAKKTNHRGLGVLHFLALADPAEQSSLASDLCQAGANPNAMIRGAAIQNLESQTMLFICSSNGTPLHHAVLYNSLSAVQILVGCGGLPLVEDQTHLTAIGLAAALHCADILDFLIDASMVDLTGWYDFYGNNLVSLALDPQWNTLRRSTHLFKLEDQTMRTLKLLQKRGVSFDKLSGRRDVPALHYASQMASSNVVSLLLEMGLDSQINKVSTDIDLPLHAALQSANEHTAFLLLDRGADVTLHGRRDAYSLHQCISAGASSSPMTESTVTFFVEALLDEGANINELSKGTTVLELAAGTCLPRTVKFLLEMGADMNAKGSNVSKMS</sequence>
<evidence type="ECO:0000256" key="3">
    <source>
        <dbReference type="PROSITE-ProRule" id="PRU00023"/>
    </source>
</evidence>
<dbReference type="PANTHER" id="PTHR24198">
    <property type="entry name" value="ANKYRIN REPEAT AND PROTEIN KINASE DOMAIN-CONTAINING PROTEIN"/>
    <property type="match status" value="1"/>
</dbReference>
<proteinExistence type="predicted"/>
<dbReference type="Proteomes" id="UP001174934">
    <property type="component" value="Unassembled WGS sequence"/>
</dbReference>
<evidence type="ECO:0000256" key="2">
    <source>
        <dbReference type="ARBA" id="ARBA00023043"/>
    </source>
</evidence>
<dbReference type="InterPro" id="IPR002110">
    <property type="entry name" value="Ankyrin_rpt"/>
</dbReference>
<evidence type="ECO:0000256" key="1">
    <source>
        <dbReference type="ARBA" id="ARBA00022737"/>
    </source>
</evidence>
<keyword evidence="1" id="KW-0677">Repeat</keyword>
<feature type="repeat" description="ANK" evidence="3">
    <location>
        <begin position="451"/>
        <end position="483"/>
    </location>
</feature>
<name>A0AA39U082_9PEZI</name>
<dbReference type="PRINTS" id="PR01415">
    <property type="entry name" value="ANKYRIN"/>
</dbReference>
<feature type="repeat" description="ANK" evidence="3">
    <location>
        <begin position="376"/>
        <end position="408"/>
    </location>
</feature>
<keyword evidence="5" id="KW-1185">Reference proteome</keyword>
<dbReference type="SUPFAM" id="SSF48403">
    <property type="entry name" value="Ankyrin repeat"/>
    <property type="match status" value="2"/>
</dbReference>
<dbReference type="PROSITE" id="PS50297">
    <property type="entry name" value="ANK_REP_REGION"/>
    <property type="match status" value="2"/>
</dbReference>
<gene>
    <name evidence="4" type="ORF">B0T17DRAFT_133991</name>
</gene>
<dbReference type="InterPro" id="IPR036770">
    <property type="entry name" value="Ankyrin_rpt-contain_sf"/>
</dbReference>
<protein>
    <submittedName>
        <fullName evidence="4">Ankyrin repeat-containing domain protein</fullName>
    </submittedName>
</protein>
<reference evidence="4" key="1">
    <citation type="submission" date="2023-06" db="EMBL/GenBank/DDBJ databases">
        <title>Genome-scale phylogeny and comparative genomics of the fungal order Sordariales.</title>
        <authorList>
            <consortium name="Lawrence Berkeley National Laboratory"/>
            <person name="Hensen N."/>
            <person name="Bonometti L."/>
            <person name="Westerberg I."/>
            <person name="Brannstrom I.O."/>
            <person name="Guillou S."/>
            <person name="Cros-Aarteil S."/>
            <person name="Calhoun S."/>
            <person name="Haridas S."/>
            <person name="Kuo A."/>
            <person name="Mondo S."/>
            <person name="Pangilinan J."/>
            <person name="Riley R."/>
            <person name="LaButti K."/>
            <person name="Andreopoulos B."/>
            <person name="Lipzen A."/>
            <person name="Chen C."/>
            <person name="Yanf M."/>
            <person name="Daum C."/>
            <person name="Ng V."/>
            <person name="Clum A."/>
            <person name="Steindorff A."/>
            <person name="Ohm R."/>
            <person name="Martin F."/>
            <person name="Silar P."/>
            <person name="Natvig D."/>
            <person name="Lalanne C."/>
            <person name="Gautier V."/>
            <person name="Ament-velasquez S.L."/>
            <person name="Kruys A."/>
            <person name="Hutchinson M.I."/>
            <person name="Powell A.J."/>
            <person name="Barry K."/>
            <person name="Miller A.N."/>
            <person name="Grigoriev I.V."/>
            <person name="Debuchy R."/>
            <person name="Gladieux P."/>
            <person name="Thoren M.H."/>
            <person name="Johannesson H."/>
        </authorList>
    </citation>
    <scope>NUCLEOTIDE SEQUENCE</scope>
    <source>
        <strain evidence="4">SMH3391-2</strain>
    </source>
</reference>
<feature type="repeat" description="ANK" evidence="3">
    <location>
        <begin position="137"/>
        <end position="169"/>
    </location>
</feature>
<evidence type="ECO:0000313" key="5">
    <source>
        <dbReference type="Proteomes" id="UP001174934"/>
    </source>
</evidence>
<dbReference type="PROSITE" id="PS50088">
    <property type="entry name" value="ANK_REPEAT"/>
    <property type="match status" value="3"/>
</dbReference>
<dbReference type="EMBL" id="JAULSR010000013">
    <property type="protein sequence ID" value="KAK0609573.1"/>
    <property type="molecule type" value="Genomic_DNA"/>
</dbReference>
<evidence type="ECO:0000313" key="4">
    <source>
        <dbReference type="EMBL" id="KAK0609573.1"/>
    </source>
</evidence>
<accession>A0AA39U082</accession>
<dbReference type="SMART" id="SM00248">
    <property type="entry name" value="ANK"/>
    <property type="match status" value="7"/>
</dbReference>
<comment type="caution">
    <text evidence="4">The sequence shown here is derived from an EMBL/GenBank/DDBJ whole genome shotgun (WGS) entry which is preliminary data.</text>
</comment>
<organism evidence="4 5">
    <name type="scientific">Bombardia bombarda</name>
    <dbReference type="NCBI Taxonomy" id="252184"/>
    <lineage>
        <taxon>Eukaryota</taxon>
        <taxon>Fungi</taxon>
        <taxon>Dikarya</taxon>
        <taxon>Ascomycota</taxon>
        <taxon>Pezizomycotina</taxon>
        <taxon>Sordariomycetes</taxon>
        <taxon>Sordariomycetidae</taxon>
        <taxon>Sordariales</taxon>
        <taxon>Lasiosphaeriaceae</taxon>
        <taxon>Bombardia</taxon>
    </lineage>
</organism>
<dbReference type="Gene3D" id="1.25.40.20">
    <property type="entry name" value="Ankyrin repeat-containing domain"/>
    <property type="match status" value="3"/>
</dbReference>
<dbReference type="AlphaFoldDB" id="A0AA39U082"/>